<organism evidence="1 2">
    <name type="scientific">Digitaria exilis</name>
    <dbReference type="NCBI Taxonomy" id="1010633"/>
    <lineage>
        <taxon>Eukaryota</taxon>
        <taxon>Viridiplantae</taxon>
        <taxon>Streptophyta</taxon>
        <taxon>Embryophyta</taxon>
        <taxon>Tracheophyta</taxon>
        <taxon>Spermatophyta</taxon>
        <taxon>Magnoliopsida</taxon>
        <taxon>Liliopsida</taxon>
        <taxon>Poales</taxon>
        <taxon>Poaceae</taxon>
        <taxon>PACMAD clade</taxon>
        <taxon>Panicoideae</taxon>
        <taxon>Panicodae</taxon>
        <taxon>Paniceae</taxon>
        <taxon>Anthephorinae</taxon>
        <taxon>Digitaria</taxon>
    </lineage>
</organism>
<reference evidence="1" key="1">
    <citation type="submission" date="2020-07" db="EMBL/GenBank/DDBJ databases">
        <title>Genome sequence and genetic diversity analysis of an under-domesticated orphan crop, white fonio (Digitaria exilis).</title>
        <authorList>
            <person name="Bennetzen J.L."/>
            <person name="Chen S."/>
            <person name="Ma X."/>
            <person name="Wang X."/>
            <person name="Yssel A.E.J."/>
            <person name="Chaluvadi S.R."/>
            <person name="Johnson M."/>
            <person name="Gangashetty P."/>
            <person name="Hamidou F."/>
            <person name="Sanogo M.D."/>
            <person name="Zwaenepoel A."/>
            <person name="Wallace J."/>
            <person name="Van De Peer Y."/>
            <person name="Van Deynze A."/>
        </authorList>
    </citation>
    <scope>NUCLEOTIDE SEQUENCE</scope>
    <source>
        <tissue evidence="1">Leaves</tissue>
    </source>
</reference>
<sequence>MASSGNHGTAKAKDLRVLLPFTTDSLRIPDKLAKEVGAGSDGSAEVLIVGGHSKMWHVQVGSDGDGAFLV</sequence>
<dbReference type="OrthoDB" id="684616at2759"/>
<gene>
    <name evidence="1" type="ORF">HU200_001313</name>
</gene>
<keyword evidence="2" id="KW-1185">Reference proteome</keyword>
<dbReference type="Gramene" id="Dexi7B01G0004120.1">
    <property type="protein sequence ID" value="Dexi7B01G0004120.1:cds"/>
    <property type="gene ID" value="Dexi7B01G0004120"/>
</dbReference>
<accession>A0A835FXL9</accession>
<dbReference type="EMBL" id="JACEFO010000121">
    <property type="protein sequence ID" value="KAF8780708.1"/>
    <property type="molecule type" value="Genomic_DNA"/>
</dbReference>
<dbReference type="AlphaFoldDB" id="A0A835FXL9"/>
<name>A0A835FXL9_9POAL</name>
<evidence type="ECO:0000313" key="1">
    <source>
        <dbReference type="EMBL" id="KAF8780708.1"/>
    </source>
</evidence>
<proteinExistence type="predicted"/>
<dbReference type="Proteomes" id="UP000636709">
    <property type="component" value="Unassembled WGS sequence"/>
</dbReference>
<comment type="caution">
    <text evidence="1">The sequence shown here is derived from an EMBL/GenBank/DDBJ whole genome shotgun (WGS) entry which is preliminary data.</text>
</comment>
<protein>
    <submittedName>
        <fullName evidence="1">Uncharacterized protein</fullName>
    </submittedName>
</protein>
<evidence type="ECO:0000313" key="2">
    <source>
        <dbReference type="Proteomes" id="UP000636709"/>
    </source>
</evidence>